<reference evidence="2" key="2">
    <citation type="submission" date="2021-01" db="EMBL/GenBank/DDBJ databases">
        <authorList>
            <person name="Schikora-Tamarit M.A."/>
        </authorList>
    </citation>
    <scope>NUCLEOTIDE SEQUENCE</scope>
    <source>
        <strain evidence="2">CBS2887</strain>
    </source>
</reference>
<gene>
    <name evidence="2" type="ORF">WICPIJ_006946</name>
</gene>
<sequence>MSQIFLLKNQTHPKDPYLENLQLLTPQNTPHFIPLLKHTHYQIQSLIDLLQSPSFLQEVRYLIITSQRAVESLAYALGQIDDTHRDITLKEKIWYTVGPATEKVLRELGVVQVRGGIDAGHGGVLSDLIIEDLKKTQDITGHDVVFFTGVVRRDIIPKKLTGYGISLKEVVIYQTVEREDILSTFRSCYESSKPTESSTSNKPWIVFFSPQGTLPIVKYLKEQPDLLKSLRVASIGPTTETYLQNEGVEVDLVSSKPDAEILVREMNQFTLKGL</sequence>
<dbReference type="InterPro" id="IPR003754">
    <property type="entry name" value="4pyrrol_synth_uPrphyn_synth"/>
</dbReference>
<dbReference type="OrthoDB" id="5595751at2759"/>
<protein>
    <recommendedName>
        <fullName evidence="1">Tetrapyrrole biosynthesis uroporphyrinogen III synthase domain-containing protein</fullName>
    </recommendedName>
</protein>
<evidence type="ECO:0000313" key="3">
    <source>
        <dbReference type="Proteomes" id="UP000774326"/>
    </source>
</evidence>
<dbReference type="Pfam" id="PF02602">
    <property type="entry name" value="HEM4"/>
    <property type="match status" value="1"/>
</dbReference>
<dbReference type="PANTHER" id="PTHR12390">
    <property type="entry name" value="UROPORPHYRINOGEN III SYNTHASE"/>
    <property type="match status" value="1"/>
</dbReference>
<dbReference type="EMBL" id="JAEUBG010003949">
    <property type="protein sequence ID" value="KAH3682097.1"/>
    <property type="molecule type" value="Genomic_DNA"/>
</dbReference>
<dbReference type="Proteomes" id="UP000774326">
    <property type="component" value="Unassembled WGS sequence"/>
</dbReference>
<evidence type="ECO:0000313" key="2">
    <source>
        <dbReference type="EMBL" id="KAH3682097.1"/>
    </source>
</evidence>
<dbReference type="Gene3D" id="3.40.50.10090">
    <property type="match status" value="2"/>
</dbReference>
<dbReference type="GO" id="GO:0005829">
    <property type="term" value="C:cytosol"/>
    <property type="evidence" value="ECO:0007669"/>
    <property type="project" value="TreeGrafter"/>
</dbReference>
<dbReference type="AlphaFoldDB" id="A0A9P8Q0T5"/>
<dbReference type="GO" id="GO:0006780">
    <property type="term" value="P:uroporphyrinogen III biosynthetic process"/>
    <property type="evidence" value="ECO:0007669"/>
    <property type="project" value="InterPro"/>
</dbReference>
<comment type="caution">
    <text evidence="2">The sequence shown here is derived from an EMBL/GenBank/DDBJ whole genome shotgun (WGS) entry which is preliminary data.</text>
</comment>
<dbReference type="CDD" id="cd06578">
    <property type="entry name" value="HemD"/>
    <property type="match status" value="1"/>
</dbReference>
<organism evidence="2 3">
    <name type="scientific">Wickerhamomyces pijperi</name>
    <name type="common">Yeast</name>
    <name type="synonym">Pichia pijperi</name>
    <dbReference type="NCBI Taxonomy" id="599730"/>
    <lineage>
        <taxon>Eukaryota</taxon>
        <taxon>Fungi</taxon>
        <taxon>Dikarya</taxon>
        <taxon>Ascomycota</taxon>
        <taxon>Saccharomycotina</taxon>
        <taxon>Saccharomycetes</taxon>
        <taxon>Phaffomycetales</taxon>
        <taxon>Wickerhamomycetaceae</taxon>
        <taxon>Wickerhamomyces</taxon>
    </lineage>
</organism>
<proteinExistence type="predicted"/>
<keyword evidence="3" id="KW-1185">Reference proteome</keyword>
<dbReference type="PANTHER" id="PTHR12390:SF0">
    <property type="entry name" value="UROPORPHYRINOGEN-III SYNTHASE"/>
    <property type="match status" value="1"/>
</dbReference>
<evidence type="ECO:0000259" key="1">
    <source>
        <dbReference type="Pfam" id="PF02602"/>
    </source>
</evidence>
<dbReference type="SUPFAM" id="SSF69618">
    <property type="entry name" value="HemD-like"/>
    <property type="match status" value="1"/>
</dbReference>
<feature type="domain" description="Tetrapyrrole biosynthesis uroporphyrinogen III synthase" evidence="1">
    <location>
        <begin position="29"/>
        <end position="263"/>
    </location>
</feature>
<reference evidence="2" key="1">
    <citation type="journal article" date="2021" name="Open Biol.">
        <title>Shared evolutionary footprints suggest mitochondrial oxidative damage underlies multiple complex I losses in fungi.</title>
        <authorList>
            <person name="Schikora-Tamarit M.A."/>
            <person name="Marcet-Houben M."/>
            <person name="Nosek J."/>
            <person name="Gabaldon T."/>
        </authorList>
    </citation>
    <scope>NUCLEOTIDE SEQUENCE</scope>
    <source>
        <strain evidence="2">CBS2887</strain>
    </source>
</reference>
<dbReference type="InterPro" id="IPR039793">
    <property type="entry name" value="UROS/Hem4"/>
</dbReference>
<dbReference type="InterPro" id="IPR036108">
    <property type="entry name" value="4pyrrol_syn_uPrphyn_synt_sf"/>
</dbReference>
<name>A0A9P8Q0T5_WICPI</name>
<dbReference type="GO" id="GO:0004852">
    <property type="term" value="F:uroporphyrinogen-III synthase activity"/>
    <property type="evidence" value="ECO:0007669"/>
    <property type="project" value="InterPro"/>
</dbReference>
<accession>A0A9P8Q0T5</accession>